<dbReference type="Pfam" id="PF07450">
    <property type="entry name" value="HycH"/>
    <property type="match status" value="1"/>
</dbReference>
<accession>A0ABS7YK25</accession>
<name>A0ABS7YK25_9VIBR</name>
<dbReference type="Proteomes" id="UP001199044">
    <property type="component" value="Unassembled WGS sequence"/>
</dbReference>
<sequence>MDVAESRHLNGEVYFYRLTRKFVDEKDDIPQSAKQVMYYTLAIGHHLGIVDCLSAAMTCSGTEYLDWISALDPESEAYRKMKGFLMFGEITVFPEHINMLALAFDRIDQAQQSVKSRELTKGFIEVLTAIYHEPNMYLMIRGGQ</sequence>
<organism evidence="1 2">
    <name type="scientific">Vibrio tritonius</name>
    <dbReference type="NCBI Taxonomy" id="1435069"/>
    <lineage>
        <taxon>Bacteria</taxon>
        <taxon>Pseudomonadati</taxon>
        <taxon>Pseudomonadota</taxon>
        <taxon>Gammaproteobacteria</taxon>
        <taxon>Vibrionales</taxon>
        <taxon>Vibrionaceae</taxon>
        <taxon>Vibrio</taxon>
    </lineage>
</organism>
<dbReference type="RefSeq" id="WP_068712001.1">
    <property type="nucleotide sequence ID" value="NZ_AP014635.1"/>
</dbReference>
<proteinExistence type="predicted"/>
<evidence type="ECO:0000313" key="1">
    <source>
        <dbReference type="EMBL" id="MCA2016034.1"/>
    </source>
</evidence>
<protein>
    <submittedName>
        <fullName evidence="1">Formate hydrogenlyase maturation HycH family protein</fullName>
    </submittedName>
</protein>
<keyword evidence="2" id="KW-1185">Reference proteome</keyword>
<dbReference type="NCBIfam" id="NF011664">
    <property type="entry name" value="PRK15084.1"/>
    <property type="match status" value="1"/>
</dbReference>
<evidence type="ECO:0000313" key="2">
    <source>
        <dbReference type="Proteomes" id="UP001199044"/>
    </source>
</evidence>
<reference evidence="2" key="1">
    <citation type="submission" date="2023-07" db="EMBL/GenBank/DDBJ databases">
        <title>Molecular identification of indigenous halophilic bacteria isolated from red sea cost, biodegradation of synthetic dyes and assessment of degraded metabolite toxicity.</title>
        <authorList>
            <person name="Chaieb K."/>
            <person name="Altayb H.N."/>
        </authorList>
    </citation>
    <scope>NUCLEOTIDE SEQUENCE [LARGE SCALE GENOMIC DNA]</scope>
    <source>
        <strain evidence="2">K20</strain>
    </source>
</reference>
<dbReference type="InterPro" id="IPR010005">
    <property type="entry name" value="Formate_DH_maturation_HycH"/>
</dbReference>
<gene>
    <name evidence="1" type="ORF">LDJ79_07925</name>
</gene>
<comment type="caution">
    <text evidence="1">The sequence shown here is derived from an EMBL/GenBank/DDBJ whole genome shotgun (WGS) entry which is preliminary data.</text>
</comment>
<dbReference type="EMBL" id="JAIWIU010000044">
    <property type="protein sequence ID" value="MCA2016034.1"/>
    <property type="molecule type" value="Genomic_DNA"/>
</dbReference>